<evidence type="ECO:0000313" key="1">
    <source>
        <dbReference type="EMBL" id="OCA70075.1"/>
    </source>
</evidence>
<dbReference type="Proteomes" id="UP000093432">
    <property type="component" value="Unassembled WGS sequence"/>
</dbReference>
<gene>
    <name evidence="1" type="ORF">BBI00_19700</name>
</gene>
<dbReference type="EMBL" id="MAYG01000023">
    <property type="protein sequence ID" value="OCA70075.1"/>
    <property type="molecule type" value="Genomic_DNA"/>
</dbReference>
<dbReference type="AlphaFoldDB" id="A0A1B8ZEQ0"/>
<reference evidence="2" key="1">
    <citation type="submission" date="2016-07" db="EMBL/GenBank/DDBJ databases">
        <authorList>
            <person name="Florea S."/>
            <person name="Webb J.S."/>
            <person name="Jaromczyk J."/>
            <person name="Schardl C.L."/>
        </authorList>
    </citation>
    <scope>NUCLEOTIDE SEQUENCE [LARGE SCALE GENOMIC DNA]</scope>
    <source>
        <strain evidence="2">CC-VM-7</strain>
    </source>
</reference>
<accession>A0A1B8ZEQ0</accession>
<proteinExistence type="predicted"/>
<comment type="caution">
    <text evidence="1">The sequence shown here is derived from an EMBL/GenBank/DDBJ whole genome shotgun (WGS) entry which is preliminary data.</text>
</comment>
<organism evidence="1 2">
    <name type="scientific">Chryseobacterium arthrosphaerae</name>
    <dbReference type="NCBI Taxonomy" id="651561"/>
    <lineage>
        <taxon>Bacteria</taxon>
        <taxon>Pseudomonadati</taxon>
        <taxon>Bacteroidota</taxon>
        <taxon>Flavobacteriia</taxon>
        <taxon>Flavobacteriales</taxon>
        <taxon>Weeksellaceae</taxon>
        <taxon>Chryseobacterium group</taxon>
        <taxon>Chryseobacterium</taxon>
    </lineage>
</organism>
<protein>
    <submittedName>
        <fullName evidence="1">Uncharacterized protein</fullName>
    </submittedName>
</protein>
<sequence length="70" mass="7914">MIRKNRGCVLPESNRITLPERPASLFLPIRYGEVFPNDTFLVIKAENGNKGMVENYDTKIISFSPLAAFI</sequence>
<dbReference type="STRING" id="651561.BBI00_19700"/>
<name>A0A1B8ZEQ0_9FLAO</name>
<evidence type="ECO:0000313" key="2">
    <source>
        <dbReference type="Proteomes" id="UP000093432"/>
    </source>
</evidence>